<sequence>MNPVRRPCRMLQLLYPIAVLFINNQIVSNMKTIQYLTIVALVLFTFNLGAQETYAEVTKGTTEPVKVATTEPTTEKTEATEEEEEDAEKVDEDLMISGFVDGYYLAGFNGVGFPTSFTDVSGAFTLGMANVVVAKEGEKVGFVADLAWGPRAEAANGTGEGILTAAIKQLYVTYAPSDAVTFTFGNFSTFVGYELIDAPGNVNYSTSYLFSNGPFYHTGVKADFALGENFGAMLGVFNDTDAKFDPVGGKHIGAQLSATAGSLSAYLNFITGKEAELGDNDLNEYEIDLTATYEVSESFMLGLNVANYGTSIDGRSQGGFFGTALYTTITTSETFALGLRGEYFAPDGGEDVSDEPSIIALTASGNITIGDLRLIPEFRIDLGSEDIFQDDEGMAVGSLPAFILAAVYSF</sequence>
<evidence type="ECO:0000256" key="1">
    <source>
        <dbReference type="SAM" id="MobiDB-lite"/>
    </source>
</evidence>
<dbReference type="Proteomes" id="UP000223913">
    <property type="component" value="Unassembled WGS sequence"/>
</dbReference>
<feature type="region of interest" description="Disordered" evidence="1">
    <location>
        <begin position="66"/>
        <end position="88"/>
    </location>
</feature>
<comment type="caution">
    <text evidence="2">The sequence shown here is derived from an EMBL/GenBank/DDBJ whole genome shotgun (WGS) entry which is preliminary data.</text>
</comment>
<evidence type="ECO:0000313" key="3">
    <source>
        <dbReference type="Proteomes" id="UP000223913"/>
    </source>
</evidence>
<protein>
    <recommendedName>
        <fullName evidence="4">Porin</fullName>
    </recommendedName>
</protein>
<dbReference type="OrthoDB" id="1114561at2"/>
<dbReference type="EMBL" id="PDUD01000055">
    <property type="protein sequence ID" value="PHN01428.1"/>
    <property type="molecule type" value="Genomic_DNA"/>
</dbReference>
<accession>A0A2D0MZ73</accession>
<reference evidence="2 3" key="1">
    <citation type="submission" date="2017-10" db="EMBL/GenBank/DDBJ databases">
        <title>The draft genome sequence of Lewinella nigricans NBRC 102662.</title>
        <authorList>
            <person name="Wang K."/>
        </authorList>
    </citation>
    <scope>NUCLEOTIDE SEQUENCE [LARGE SCALE GENOMIC DNA]</scope>
    <source>
        <strain evidence="2 3">NBRC 102662</strain>
    </source>
</reference>
<evidence type="ECO:0008006" key="4">
    <source>
        <dbReference type="Google" id="ProtNLM"/>
    </source>
</evidence>
<gene>
    <name evidence="2" type="ORF">CRP01_37210</name>
</gene>
<organism evidence="2 3">
    <name type="scientific">Flavilitoribacter nigricans (strain ATCC 23147 / DSM 23189 / NBRC 102662 / NCIMB 1420 / SS-2)</name>
    <name type="common">Lewinella nigricans</name>
    <dbReference type="NCBI Taxonomy" id="1122177"/>
    <lineage>
        <taxon>Bacteria</taxon>
        <taxon>Pseudomonadati</taxon>
        <taxon>Bacteroidota</taxon>
        <taxon>Saprospiria</taxon>
        <taxon>Saprospirales</taxon>
        <taxon>Lewinellaceae</taxon>
        <taxon>Flavilitoribacter</taxon>
    </lineage>
</organism>
<keyword evidence="3" id="KW-1185">Reference proteome</keyword>
<evidence type="ECO:0000313" key="2">
    <source>
        <dbReference type="EMBL" id="PHN01428.1"/>
    </source>
</evidence>
<dbReference type="AlphaFoldDB" id="A0A2D0MZ73"/>
<dbReference type="InterPro" id="IPR011486">
    <property type="entry name" value="BBP2"/>
</dbReference>
<name>A0A2D0MZ73_FLAN2</name>
<proteinExistence type="predicted"/>
<dbReference type="Pfam" id="PF07642">
    <property type="entry name" value="BBP2"/>
    <property type="match status" value="1"/>
</dbReference>